<dbReference type="GO" id="GO:0140673">
    <property type="term" value="P:transcription elongation-coupled chromatin remodeling"/>
    <property type="evidence" value="ECO:0007669"/>
    <property type="project" value="InterPro"/>
</dbReference>
<evidence type="ECO:0000313" key="2">
    <source>
        <dbReference type="Proteomes" id="UP000790787"/>
    </source>
</evidence>
<dbReference type="GO" id="GO:0008270">
    <property type="term" value="F:zinc ion binding"/>
    <property type="evidence" value="ECO:0007669"/>
    <property type="project" value="InterPro"/>
</dbReference>
<keyword evidence="1" id="KW-0472">Membrane</keyword>
<proteinExistence type="predicted"/>
<dbReference type="OrthoDB" id="248751at2759"/>
<dbReference type="PANTHER" id="PTHR12882:SF1">
    <property type="entry name" value="TRANSCRIPTION ELONGATION FACTOR SPT4"/>
    <property type="match status" value="1"/>
</dbReference>
<dbReference type="PANTHER" id="PTHR12882">
    <property type="entry name" value="SUPPRESSOR OF TY 4"/>
    <property type="match status" value="1"/>
</dbReference>
<reference evidence="3" key="2">
    <citation type="submission" date="2025-08" db="UniProtKB">
        <authorList>
            <consortium name="RefSeq"/>
        </authorList>
    </citation>
    <scope>IDENTIFICATION</scope>
    <source>
        <tissue evidence="3">Leaf</tissue>
    </source>
</reference>
<dbReference type="RefSeq" id="XP_016433897.1">
    <property type="nucleotide sequence ID" value="XM_016578411.1"/>
</dbReference>
<protein>
    <submittedName>
        <fullName evidence="3">Transcription elongation factor SPT4 homolog 2 isoform X3</fullName>
    </submittedName>
</protein>
<gene>
    <name evidence="3" type="primary">LOC107760371</name>
</gene>
<reference evidence="2" key="1">
    <citation type="journal article" date="2014" name="Nat. Commun.">
        <title>The tobacco genome sequence and its comparison with those of tomato and potato.</title>
        <authorList>
            <person name="Sierro N."/>
            <person name="Battey J.N."/>
            <person name="Ouadi S."/>
            <person name="Bakaher N."/>
            <person name="Bovet L."/>
            <person name="Willig A."/>
            <person name="Goepfert S."/>
            <person name="Peitsch M.C."/>
            <person name="Ivanov N.V."/>
        </authorList>
    </citation>
    <scope>NUCLEOTIDE SEQUENCE [LARGE SCALE GENOMIC DNA]</scope>
</reference>
<keyword evidence="1" id="KW-0812">Transmembrane</keyword>
<dbReference type="RefSeq" id="XP_016433897.1">
    <property type="nucleotide sequence ID" value="XM_016578411.2"/>
</dbReference>
<evidence type="ECO:0000256" key="1">
    <source>
        <dbReference type="SAM" id="Phobius"/>
    </source>
</evidence>
<evidence type="ECO:0000313" key="3">
    <source>
        <dbReference type="RefSeq" id="XP_016433897.1"/>
    </source>
</evidence>
<dbReference type="GO" id="GO:0003746">
    <property type="term" value="F:translation elongation factor activity"/>
    <property type="evidence" value="ECO:0007669"/>
    <property type="project" value="UniProtKB-KW"/>
</dbReference>
<dbReference type="AlphaFoldDB" id="A0A1S3X1W6"/>
<dbReference type="GeneID" id="107760371"/>
<name>A0A1S3X1W6_TOBAC</name>
<feature type="transmembrane region" description="Helical" evidence="1">
    <location>
        <begin position="48"/>
        <end position="69"/>
    </location>
</feature>
<keyword evidence="1" id="KW-1133">Transmembrane helix</keyword>
<dbReference type="InterPro" id="IPR009287">
    <property type="entry name" value="Spt4"/>
</dbReference>
<dbReference type="GO" id="GO:0005634">
    <property type="term" value="C:nucleus"/>
    <property type="evidence" value="ECO:0007669"/>
    <property type="project" value="InterPro"/>
</dbReference>
<accession>A0A1S3X1W6</accession>
<sequence length="95" mass="10664">MGSQQAAQIPTSFGHELKACLRCCLVKTLGNQDVRTVPFSRWKKIMSVLWSALLLILLARYVSGCYALLVSDELPDDLQNLCKDQNIPYAPPKRI</sequence>
<dbReference type="GO" id="GO:0006355">
    <property type="term" value="P:regulation of DNA-templated transcription"/>
    <property type="evidence" value="ECO:0007669"/>
    <property type="project" value="InterPro"/>
</dbReference>
<organism evidence="2 3">
    <name type="scientific">Nicotiana tabacum</name>
    <name type="common">Common tobacco</name>
    <dbReference type="NCBI Taxonomy" id="4097"/>
    <lineage>
        <taxon>Eukaryota</taxon>
        <taxon>Viridiplantae</taxon>
        <taxon>Streptophyta</taxon>
        <taxon>Embryophyta</taxon>
        <taxon>Tracheophyta</taxon>
        <taxon>Spermatophyta</taxon>
        <taxon>Magnoliopsida</taxon>
        <taxon>eudicotyledons</taxon>
        <taxon>Gunneridae</taxon>
        <taxon>Pentapetalae</taxon>
        <taxon>asterids</taxon>
        <taxon>lamiids</taxon>
        <taxon>Solanales</taxon>
        <taxon>Solanaceae</taxon>
        <taxon>Nicotianoideae</taxon>
        <taxon>Nicotianeae</taxon>
        <taxon>Nicotiana</taxon>
    </lineage>
</organism>
<dbReference type="Proteomes" id="UP000790787">
    <property type="component" value="Chromosome 16"/>
</dbReference>
<keyword evidence="3" id="KW-0648">Protein biosynthesis</keyword>
<keyword evidence="3" id="KW-0251">Elongation factor</keyword>
<keyword evidence="2" id="KW-1185">Reference proteome</keyword>